<evidence type="ECO:0000256" key="2">
    <source>
        <dbReference type="ARBA" id="ARBA00022801"/>
    </source>
</evidence>
<feature type="signal peptide" evidence="4">
    <location>
        <begin position="1"/>
        <end position="24"/>
    </location>
</feature>
<evidence type="ECO:0000256" key="4">
    <source>
        <dbReference type="RuleBase" id="RU361192"/>
    </source>
</evidence>
<dbReference type="RefSeq" id="WP_235121498.1">
    <property type="nucleotide sequence ID" value="NZ_CP090978.1"/>
</dbReference>
<dbReference type="Gene3D" id="2.60.40.680">
    <property type="match status" value="1"/>
</dbReference>
<dbReference type="PANTHER" id="PTHR34983">
    <property type="entry name" value="ARABINOGALACTAN ENDO-BETA-1,4-GALACTANASE A"/>
    <property type="match status" value="1"/>
</dbReference>
<dbReference type="PROSITE" id="PS51272">
    <property type="entry name" value="SLH"/>
    <property type="match status" value="3"/>
</dbReference>
<dbReference type="CDD" id="cd08547">
    <property type="entry name" value="Type_II_cohesin"/>
    <property type="match status" value="1"/>
</dbReference>
<evidence type="ECO:0000259" key="6">
    <source>
        <dbReference type="PROSITE" id="PS51272"/>
    </source>
</evidence>
<feature type="compositionally biased region" description="Low complexity" evidence="5">
    <location>
        <begin position="765"/>
        <end position="782"/>
    </location>
</feature>
<evidence type="ECO:0000256" key="3">
    <source>
        <dbReference type="ARBA" id="ARBA00023295"/>
    </source>
</evidence>
<dbReference type="EMBL" id="CP090978">
    <property type="protein sequence ID" value="UJF34925.1"/>
    <property type="molecule type" value="Genomic_DNA"/>
</dbReference>
<dbReference type="PANTHER" id="PTHR34983:SF2">
    <property type="entry name" value="ENDO-BETA-1,4-GALACTANASE"/>
    <property type="match status" value="1"/>
</dbReference>
<dbReference type="Pfam" id="PF07532">
    <property type="entry name" value="Big_4"/>
    <property type="match status" value="1"/>
</dbReference>
<protein>
    <recommendedName>
        <fullName evidence="4">Arabinogalactan endo-beta-1,4-galactanase</fullName>
        <ecNumber evidence="4">3.2.1.89</ecNumber>
    </recommendedName>
</protein>
<sequence>MKKLFASVLASLLVGTALPAAVLADEAGPVYGDIHINPIEGMNSDFIKGADVSMLKQIEISGGKFYDNGVEKDALQILKDHGVNWVRLRVWNNPVDANGKPLGGGNNDKARTIEIAKRAKDLGLKVLLDFHYSDFWADPSKQNKPAAWVGLNTEQLQQALYDYTADVVSGMRDNGAMPDMVQIGNETNSGMVWPDGQTSGSGGYDGWANLVKQGVQAVRDNDPNNGDPALRTKIMIHLADGGDNALYRRNFDQLTARNVDFDIIGFSYYPYWHGTMQQLKANMEDIGARYHKQVLVAENAYAYTLDDADQFSNNFGPSQEQLGGYKATIQGQAQEVHDVMDTVAHVSGGLGVFYWEPDWIPVKGAEWSSADGEGNGWENQAMFDFNGNALPSLDVFNRVSDSSSGQPFVATATTVQPVDIHMSVGGTLLLPDKVRVEFTDDSVRSLPVEWQQPNTDDLKHPGTVTLQGTIDGAALPATAVITVQGATNYVSNAGFELGDGSSWTIEGDSNAVKVVSDSANAHNSEYALHYSLNQDMPFTVSQKITGLKNGTYTLKAWSQGGGGENSLKLFANGYGGKEKTADIVNTGWVQWKHPEITNIEVTNGEITIGVQADGKNGNWGNIDDFELYTDSTEMTITAPDSVKKGQQFMVQVGNNGLVDTLYAQDFKLQYDPAAMDFVSAQSADAKTLLLANEPVGSGMQRFIVAHDGGKSTDTGTLNLTFQAKSVTDATYGDIRILSAEWGGTPGSALVEPALLGSKRIAVTNASNGGNKSSGRGGASSSSTEKKVEKGVNGSIKVTQKPTLQANKMAMAAISADDWKQLIEAGSNSNSAITLSIDAIDGAEGYAQSLPASVLQAAGSGQSITINTPLGSVTVPADMLLSQHLSGSDQVVIRIGKVNTASFGESLKNQLGNKPVVDLSLQASGKTIAWNNADTPVTAAIPYTPTAEELQHPNHLTVWYINDKGKAEAIPNAAYDAESNSVVFTTHHFSNYAVAYVERSFADLSGYDWAKQAVESLASKGITNGTSETSFSPQSSVTRADFLVMLMRALGLSASVDANFTDVKQGVYYYEAVGAAKKLGIAAGYEDGTFAPNAPISREDLMVLTARALKLSKNWNPQTDASTVLKSYEDASAIQPYAVQAIAALIQSGVVSGNGTGLAPQADTSRAETAVIIYRALQLK</sequence>
<dbReference type="Pfam" id="PF00963">
    <property type="entry name" value="Cohesin"/>
    <property type="match status" value="1"/>
</dbReference>
<keyword evidence="8" id="KW-1185">Reference proteome</keyword>
<keyword evidence="2 4" id="KW-0378">Hydrolase</keyword>
<dbReference type="Gene3D" id="2.60.120.260">
    <property type="entry name" value="Galactose-binding domain-like"/>
    <property type="match status" value="1"/>
</dbReference>
<evidence type="ECO:0000256" key="1">
    <source>
        <dbReference type="ARBA" id="ARBA00010687"/>
    </source>
</evidence>
<dbReference type="InterPro" id="IPR002102">
    <property type="entry name" value="Cohesin_dom"/>
</dbReference>
<evidence type="ECO:0000313" key="7">
    <source>
        <dbReference type="EMBL" id="UJF34925.1"/>
    </source>
</evidence>
<gene>
    <name evidence="7" type="ORF">L0M14_07205</name>
</gene>
<comment type="catalytic activity">
    <reaction evidence="4">
        <text>The enzyme specifically hydrolyzes (1-&gt;4)-beta-D-galactosidic linkages in type I arabinogalactans.</text>
        <dbReference type="EC" id="3.2.1.89"/>
    </reaction>
</comment>
<comment type="similarity">
    <text evidence="1 4">Belongs to the glycosyl hydrolase 53 family.</text>
</comment>
<feature type="region of interest" description="Disordered" evidence="5">
    <location>
        <begin position="765"/>
        <end position="795"/>
    </location>
</feature>
<feature type="chain" id="PRO_5044963469" description="Arabinogalactan endo-beta-1,4-galactanase" evidence="4">
    <location>
        <begin position="25"/>
        <end position="1179"/>
    </location>
</feature>
<evidence type="ECO:0000313" key="8">
    <source>
        <dbReference type="Proteomes" id="UP001649230"/>
    </source>
</evidence>
<evidence type="ECO:0000256" key="5">
    <source>
        <dbReference type="SAM" id="MobiDB-lite"/>
    </source>
</evidence>
<accession>A0ABY3SN11</accession>
<dbReference type="GO" id="GO:0016787">
    <property type="term" value="F:hydrolase activity"/>
    <property type="evidence" value="ECO:0007669"/>
    <property type="project" value="UniProtKB-KW"/>
</dbReference>
<dbReference type="Pfam" id="PF00395">
    <property type="entry name" value="SLH"/>
    <property type="match status" value="3"/>
</dbReference>
<organism evidence="7 8">
    <name type="scientific">Paenibacillus hexagrammi</name>
    <dbReference type="NCBI Taxonomy" id="2908839"/>
    <lineage>
        <taxon>Bacteria</taxon>
        <taxon>Bacillati</taxon>
        <taxon>Bacillota</taxon>
        <taxon>Bacilli</taxon>
        <taxon>Bacillales</taxon>
        <taxon>Paenibacillaceae</taxon>
        <taxon>Paenibacillus</taxon>
    </lineage>
</organism>
<dbReference type="Gene3D" id="3.20.20.80">
    <property type="entry name" value="Glycosidases"/>
    <property type="match status" value="1"/>
</dbReference>
<dbReference type="Pfam" id="PF07745">
    <property type="entry name" value="Glyco_hydro_53"/>
    <property type="match status" value="1"/>
</dbReference>
<dbReference type="InterPro" id="IPR017853">
    <property type="entry name" value="GH"/>
</dbReference>
<dbReference type="InterPro" id="IPR011683">
    <property type="entry name" value="Glyco_hydro_53"/>
</dbReference>
<dbReference type="SUPFAM" id="SSF49384">
    <property type="entry name" value="Carbohydrate-binding domain"/>
    <property type="match status" value="1"/>
</dbReference>
<feature type="domain" description="SLH" evidence="6">
    <location>
        <begin position="1124"/>
        <end position="1179"/>
    </location>
</feature>
<dbReference type="InterPro" id="IPR008965">
    <property type="entry name" value="CBM2/CBM3_carb-bd_dom_sf"/>
</dbReference>
<dbReference type="Proteomes" id="UP001649230">
    <property type="component" value="Chromosome"/>
</dbReference>
<proteinExistence type="inferred from homology"/>
<reference evidence="7 8" key="1">
    <citation type="journal article" date="2024" name="Int. J. Syst. Evol. Microbiol.">
        <title>Paenibacillus hexagrammi sp. nov., a novel bacterium isolated from the gut content of Hexagrammos agrammus.</title>
        <authorList>
            <person name="Jung H.K."/>
            <person name="Kim D.G."/>
            <person name="Zin H."/>
            <person name="Park J."/>
            <person name="Jung H."/>
            <person name="Kim Y.O."/>
            <person name="Kong H.J."/>
            <person name="Kim J.W."/>
            <person name="Kim Y.S."/>
        </authorList>
    </citation>
    <scope>NUCLEOTIDE SEQUENCE [LARGE SCALE GENOMIC DNA]</scope>
    <source>
        <strain evidence="7 8">YPD9-1</strain>
    </source>
</reference>
<keyword evidence="3 4" id="KW-0326">Glycosidase</keyword>
<feature type="domain" description="SLH" evidence="6">
    <location>
        <begin position="1055"/>
        <end position="1118"/>
    </location>
</feature>
<dbReference type="InterPro" id="IPR001119">
    <property type="entry name" value="SLH_dom"/>
</dbReference>
<feature type="domain" description="SLH" evidence="6">
    <location>
        <begin position="996"/>
        <end position="1054"/>
    </location>
</feature>
<dbReference type="EC" id="3.2.1.89" evidence="4"/>
<dbReference type="SUPFAM" id="SSF51445">
    <property type="entry name" value="(Trans)glycosidases"/>
    <property type="match status" value="1"/>
</dbReference>
<name>A0ABY3SN11_9BACL</name>
<dbReference type="InterPro" id="IPR011081">
    <property type="entry name" value="Big_4"/>
</dbReference>
<keyword evidence="4" id="KW-0732">Signal</keyword>